<evidence type="ECO:0000256" key="2">
    <source>
        <dbReference type="ARBA" id="ARBA00022559"/>
    </source>
</evidence>
<proteinExistence type="inferred from homology"/>
<evidence type="ECO:0000256" key="15">
    <source>
        <dbReference type="PIRSR" id="PIRSR000239-1"/>
    </source>
</evidence>
<feature type="domain" description="Thioredoxin" evidence="16">
    <location>
        <begin position="11"/>
        <end position="159"/>
    </location>
</feature>
<dbReference type="CDD" id="cd03018">
    <property type="entry name" value="PRX_AhpE_like"/>
    <property type="match status" value="1"/>
</dbReference>
<keyword evidence="18" id="KW-1185">Reference proteome</keyword>
<dbReference type="FunFam" id="3.40.30.10:FF:000118">
    <property type="entry name" value="Peroxiredoxin AhpE"/>
    <property type="match status" value="1"/>
</dbReference>
<keyword evidence="4" id="KW-0560">Oxidoreductase</keyword>
<comment type="caution">
    <text evidence="17">The sequence shown here is derived from an EMBL/GenBank/DDBJ whole genome shotgun (WGS) entry which is preliminary data.</text>
</comment>
<gene>
    <name evidence="17" type="ORF">BJ989_001896</name>
</gene>
<dbReference type="PIRSF" id="PIRSF000239">
    <property type="entry name" value="AHPC"/>
    <property type="match status" value="1"/>
</dbReference>
<evidence type="ECO:0000313" key="18">
    <source>
        <dbReference type="Proteomes" id="UP000544110"/>
    </source>
</evidence>
<sequence length="164" mass="17919">MTVEAPTAAGLRIGGPAPDFTLRDQFGQDVTLSSFRGHKAVAVFFYPFAFSGVCTGEMAGIRDHLADFLTFDTEVLAISCDPVYAVRAFADADGLNFPLLSDFWPHGAVSRSFEVFDERRGCPHRSSYVVDKQGVLRWAVHNAAPEGRDLAEHLRQLRAAADGD</sequence>
<dbReference type="GO" id="GO:0008379">
    <property type="term" value="F:thioredoxin peroxidase activity"/>
    <property type="evidence" value="ECO:0007669"/>
    <property type="project" value="TreeGrafter"/>
</dbReference>
<evidence type="ECO:0000256" key="1">
    <source>
        <dbReference type="ARBA" id="ARBA00009796"/>
    </source>
</evidence>
<dbReference type="InterPro" id="IPR024706">
    <property type="entry name" value="Peroxiredoxin_AhpC-typ"/>
</dbReference>
<dbReference type="InterPro" id="IPR013766">
    <property type="entry name" value="Thioredoxin_domain"/>
</dbReference>
<dbReference type="EMBL" id="JACCAC010000001">
    <property type="protein sequence ID" value="NYG55592.1"/>
    <property type="molecule type" value="Genomic_DNA"/>
</dbReference>
<dbReference type="EC" id="1.11.1.29" evidence="11"/>
<evidence type="ECO:0000256" key="5">
    <source>
        <dbReference type="ARBA" id="ARBA00023284"/>
    </source>
</evidence>
<reference evidence="17 18" key="1">
    <citation type="submission" date="2020-07" db="EMBL/GenBank/DDBJ databases">
        <title>Sequencing the genomes of 1000 actinobacteria strains.</title>
        <authorList>
            <person name="Klenk H.-P."/>
        </authorList>
    </citation>
    <scope>NUCLEOTIDE SEQUENCE [LARGE SCALE GENOMIC DNA]</scope>
    <source>
        <strain evidence="17 18">DSM 24552</strain>
    </source>
</reference>
<evidence type="ECO:0000256" key="7">
    <source>
        <dbReference type="ARBA" id="ARBA00052774"/>
    </source>
</evidence>
<protein>
    <recommendedName>
        <fullName evidence="12">Alkyl hydroperoxide reductase E</fullName>
        <ecNumber evidence="11">1.11.1.29</ecNumber>
    </recommendedName>
    <alternativeName>
        <fullName evidence="13">Mycoredoxin-dependent peroxiredoxin</fullName>
    </alternativeName>
    <alternativeName>
        <fullName evidence="14">Peroxiredoxin AhpE</fullName>
    </alternativeName>
    <alternativeName>
        <fullName evidence="6">Thioredoxin peroxidase</fullName>
    </alternativeName>
</protein>
<dbReference type="InterPro" id="IPR036249">
    <property type="entry name" value="Thioredoxin-like_sf"/>
</dbReference>
<keyword evidence="5" id="KW-0676">Redox-active center</keyword>
<dbReference type="PANTHER" id="PTHR10681:SF121">
    <property type="entry name" value="ALKYL HYDROPEROXIDE REDUCTASE C"/>
    <property type="match status" value="1"/>
</dbReference>
<name>A0A7Y9RVU4_9ACTN</name>
<feature type="active site" description="Cysteine sulfenic acid (-SOH) intermediate; for peroxidase activity" evidence="15">
    <location>
        <position position="54"/>
    </location>
</feature>
<evidence type="ECO:0000256" key="8">
    <source>
        <dbReference type="ARBA" id="ARBA00056930"/>
    </source>
</evidence>
<evidence type="ECO:0000256" key="13">
    <source>
        <dbReference type="ARBA" id="ARBA00082991"/>
    </source>
</evidence>
<evidence type="ECO:0000256" key="10">
    <source>
        <dbReference type="ARBA" id="ARBA00065226"/>
    </source>
</evidence>
<dbReference type="InterPro" id="IPR000866">
    <property type="entry name" value="AhpC/TSA"/>
</dbReference>
<evidence type="ECO:0000256" key="4">
    <source>
        <dbReference type="ARBA" id="ARBA00023002"/>
    </source>
</evidence>
<evidence type="ECO:0000256" key="9">
    <source>
        <dbReference type="ARBA" id="ARBA00060973"/>
    </source>
</evidence>
<dbReference type="Pfam" id="PF00578">
    <property type="entry name" value="AhpC-TSA"/>
    <property type="match status" value="1"/>
</dbReference>
<dbReference type="Proteomes" id="UP000544110">
    <property type="component" value="Unassembled WGS sequence"/>
</dbReference>
<dbReference type="Gene3D" id="3.40.30.10">
    <property type="entry name" value="Glutaredoxin"/>
    <property type="match status" value="1"/>
</dbReference>
<dbReference type="GO" id="GO:0042744">
    <property type="term" value="P:hydrogen peroxide catabolic process"/>
    <property type="evidence" value="ECO:0007669"/>
    <property type="project" value="TreeGrafter"/>
</dbReference>
<keyword evidence="2" id="KW-0575">Peroxidase</keyword>
<evidence type="ECO:0000256" key="3">
    <source>
        <dbReference type="ARBA" id="ARBA00022862"/>
    </source>
</evidence>
<keyword evidence="3" id="KW-0049">Antioxidant</keyword>
<accession>A0A7Y9RVU4</accession>
<evidence type="ECO:0000256" key="12">
    <source>
        <dbReference type="ARBA" id="ARBA00068979"/>
    </source>
</evidence>
<evidence type="ECO:0000313" key="17">
    <source>
        <dbReference type="EMBL" id="NYG55592.1"/>
    </source>
</evidence>
<dbReference type="RefSeq" id="WP_179518008.1">
    <property type="nucleotide sequence ID" value="NZ_JACCAC010000001.1"/>
</dbReference>
<evidence type="ECO:0000256" key="14">
    <source>
        <dbReference type="ARBA" id="ARBA00083736"/>
    </source>
</evidence>
<dbReference type="GO" id="GO:0033554">
    <property type="term" value="P:cellular response to stress"/>
    <property type="evidence" value="ECO:0007669"/>
    <property type="project" value="TreeGrafter"/>
</dbReference>
<dbReference type="PANTHER" id="PTHR10681">
    <property type="entry name" value="THIOREDOXIN PEROXIDASE"/>
    <property type="match status" value="1"/>
</dbReference>
<evidence type="ECO:0000256" key="11">
    <source>
        <dbReference type="ARBA" id="ARBA00067009"/>
    </source>
</evidence>
<comment type="subunit">
    <text evidence="10">Homodimer. Forms both dimers and octamers; a tightly-associated dimer and a ring-like octamer.</text>
</comment>
<organism evidence="17 18">
    <name type="scientific">Nocardioides perillae</name>
    <dbReference type="NCBI Taxonomy" id="1119534"/>
    <lineage>
        <taxon>Bacteria</taxon>
        <taxon>Bacillati</taxon>
        <taxon>Actinomycetota</taxon>
        <taxon>Actinomycetes</taxon>
        <taxon>Propionibacteriales</taxon>
        <taxon>Nocardioidaceae</taxon>
        <taxon>Nocardioides</taxon>
    </lineage>
</organism>
<comment type="similarity">
    <text evidence="9">Belongs to the peroxiredoxin family. AhpE subfamily.</text>
</comment>
<dbReference type="AlphaFoldDB" id="A0A7Y9RVU4"/>
<evidence type="ECO:0000259" key="16">
    <source>
        <dbReference type="PROSITE" id="PS51352"/>
    </source>
</evidence>
<dbReference type="GO" id="GO:0045454">
    <property type="term" value="P:cell redox homeostasis"/>
    <property type="evidence" value="ECO:0007669"/>
    <property type="project" value="TreeGrafter"/>
</dbReference>
<evidence type="ECO:0000256" key="6">
    <source>
        <dbReference type="ARBA" id="ARBA00032824"/>
    </source>
</evidence>
<dbReference type="GO" id="GO:0006979">
    <property type="term" value="P:response to oxidative stress"/>
    <property type="evidence" value="ECO:0007669"/>
    <property type="project" value="TreeGrafter"/>
</dbReference>
<dbReference type="PROSITE" id="PS51352">
    <property type="entry name" value="THIOREDOXIN_2"/>
    <property type="match status" value="1"/>
</dbReference>
<comment type="similarity">
    <text evidence="1">Belongs to the peroxiredoxin family. AhpC/Prx1 subfamily.</text>
</comment>
<dbReference type="GO" id="GO:0005829">
    <property type="term" value="C:cytosol"/>
    <property type="evidence" value="ECO:0007669"/>
    <property type="project" value="TreeGrafter"/>
</dbReference>
<comment type="catalytic activity">
    <reaction evidence="7">
        <text>[mycoredoxin]-L-dithiol + a hydroperoxide = [mycoredoxin]-L-disulfide + an alcohol + H2O</text>
        <dbReference type="Rhea" id="RHEA:62640"/>
        <dbReference type="Rhea" id="RHEA-COMP:16137"/>
        <dbReference type="Rhea" id="RHEA-COMP:16138"/>
        <dbReference type="ChEBI" id="CHEBI:15377"/>
        <dbReference type="ChEBI" id="CHEBI:29950"/>
        <dbReference type="ChEBI" id="CHEBI:30879"/>
        <dbReference type="ChEBI" id="CHEBI:35924"/>
        <dbReference type="ChEBI" id="CHEBI:50058"/>
        <dbReference type="EC" id="1.11.1.29"/>
    </reaction>
</comment>
<dbReference type="InterPro" id="IPR050217">
    <property type="entry name" value="Peroxiredoxin"/>
</dbReference>
<dbReference type="SUPFAM" id="SSF52833">
    <property type="entry name" value="Thioredoxin-like"/>
    <property type="match status" value="1"/>
</dbReference>
<comment type="function">
    <text evidence="8">Thiol-specific peroxidase that catalyzes the reduction of hydrogen peroxide and organic hydroperoxides to water and alcohols, respectively. Plays a role in cell protection against oxidative stress by detoxifying peroxides. May represent an important antioxidant defense against cytotoxic peroxides, especially peroxynitrite, which can be formed by activated macrophages during infection.</text>
</comment>